<sequence>MTERALILEMGMGADVHGQDMTKAALRAVSDAIRHSSLTLFGAYKHPSAMRVEVTIAVPLPDQVDKAAVAAALPYGMIEVTVVEGGLHDRGMGGREDITLAIAGVKAFLDTEGHGFTLDGSGSSY</sequence>
<dbReference type="RefSeq" id="WP_092759670.1">
    <property type="nucleotide sequence ID" value="NZ_FNZQ01000001.1"/>
</dbReference>
<evidence type="ECO:0000256" key="2">
    <source>
        <dbReference type="ARBA" id="ARBA00023134"/>
    </source>
</evidence>
<dbReference type="Pfam" id="PF09585">
    <property type="entry name" value="Lin0512_fam"/>
    <property type="match status" value="1"/>
</dbReference>
<dbReference type="InterPro" id="IPR037103">
    <property type="entry name" value="Tubulin/FtsZ-like_C"/>
</dbReference>
<dbReference type="GO" id="GO:0005525">
    <property type="term" value="F:GTP binding"/>
    <property type="evidence" value="ECO:0007669"/>
    <property type="project" value="UniProtKB-KW"/>
</dbReference>
<reference evidence="3 4" key="1">
    <citation type="submission" date="2016-10" db="EMBL/GenBank/DDBJ databases">
        <authorList>
            <person name="de Groot N.N."/>
        </authorList>
    </citation>
    <scope>NUCLEOTIDE SEQUENCE [LARGE SCALE GENOMIC DNA]</scope>
    <source>
        <strain evidence="3 4">DSM 14858</strain>
    </source>
</reference>
<keyword evidence="1" id="KW-0547">Nucleotide-binding</keyword>
<dbReference type="EMBL" id="FNZQ01000001">
    <property type="protein sequence ID" value="SEK46255.1"/>
    <property type="molecule type" value="Genomic_DNA"/>
</dbReference>
<dbReference type="InterPro" id="IPR011719">
    <property type="entry name" value="CHP02058"/>
</dbReference>
<dbReference type="Gene3D" id="3.30.1330.20">
    <property type="entry name" value="Tubulin/FtsZ, C-terminal domain"/>
    <property type="match status" value="1"/>
</dbReference>
<gene>
    <name evidence="3" type="ORF">SAMN04488526_0630</name>
</gene>
<keyword evidence="4" id="KW-1185">Reference proteome</keyword>
<proteinExistence type="predicted"/>
<dbReference type="Proteomes" id="UP000199283">
    <property type="component" value="Unassembled WGS sequence"/>
</dbReference>
<name>A0A1H7HDG8_9RHOB</name>
<dbReference type="NCBIfam" id="TIGR02058">
    <property type="entry name" value="lin0512_fam"/>
    <property type="match status" value="1"/>
</dbReference>
<accession>A0A1H7HDG8</accession>
<dbReference type="STRING" id="188906.SAMN04488526_0630"/>
<dbReference type="OrthoDB" id="6165729at2"/>
<evidence type="ECO:0000256" key="1">
    <source>
        <dbReference type="ARBA" id="ARBA00022741"/>
    </source>
</evidence>
<dbReference type="PANTHER" id="PTHR34784:SF1">
    <property type="entry name" value="50S RIBOSOMAL PROTEIN L34"/>
    <property type="match status" value="1"/>
</dbReference>
<evidence type="ECO:0000313" key="3">
    <source>
        <dbReference type="EMBL" id="SEK46255.1"/>
    </source>
</evidence>
<evidence type="ECO:0000313" key="4">
    <source>
        <dbReference type="Proteomes" id="UP000199283"/>
    </source>
</evidence>
<dbReference type="PANTHER" id="PTHR34784">
    <property type="entry name" value="50S RIBOSOMAL PROTEIN L34"/>
    <property type="match status" value="1"/>
</dbReference>
<dbReference type="AlphaFoldDB" id="A0A1H7HDG8"/>
<keyword evidence="2" id="KW-0342">GTP-binding</keyword>
<organism evidence="3 4">
    <name type="scientific">Jannaschia helgolandensis</name>
    <dbReference type="NCBI Taxonomy" id="188906"/>
    <lineage>
        <taxon>Bacteria</taxon>
        <taxon>Pseudomonadati</taxon>
        <taxon>Pseudomonadota</taxon>
        <taxon>Alphaproteobacteria</taxon>
        <taxon>Rhodobacterales</taxon>
        <taxon>Roseobacteraceae</taxon>
        <taxon>Jannaschia</taxon>
    </lineage>
</organism>
<protein>
    <submittedName>
        <fullName evidence="3">Uncharacterized protein</fullName>
    </submittedName>
</protein>